<keyword evidence="3" id="KW-0804">Transcription</keyword>
<dbReference type="InterPro" id="IPR052362">
    <property type="entry name" value="HTH-GbsR_regulator"/>
</dbReference>
<gene>
    <name evidence="4" type="ORF">QIE55_32710</name>
    <name evidence="5" type="ORF">QIE55_33030</name>
</gene>
<dbReference type="Proteomes" id="UP001230933">
    <property type="component" value="Plasmid pMGMM8_1"/>
</dbReference>
<organism evidence="5 6">
    <name type="scientific">Rhodococcus erythropolis</name>
    <name type="common">Arthrobacter picolinophilus</name>
    <dbReference type="NCBI Taxonomy" id="1833"/>
    <lineage>
        <taxon>Bacteria</taxon>
        <taxon>Bacillati</taxon>
        <taxon>Actinomycetota</taxon>
        <taxon>Actinomycetes</taxon>
        <taxon>Mycobacteriales</taxon>
        <taxon>Nocardiaceae</taxon>
        <taxon>Rhodococcus</taxon>
        <taxon>Rhodococcus erythropolis group</taxon>
    </lineage>
</organism>
<reference evidence="5" key="1">
    <citation type="submission" date="2023-08" db="EMBL/GenBank/DDBJ databases">
        <title>Isolation and Characterization of Rhodococcus erythropolis MGMM8.</title>
        <authorList>
            <person name="Diabankana R.G.C."/>
            <person name="Afordoanyi D.M."/>
            <person name="Validov S.Z."/>
        </authorList>
    </citation>
    <scope>NUCLEOTIDE SEQUENCE</scope>
    <source>
        <strain evidence="5">MGMM8</strain>
        <plasmid evidence="4">pMGMM8_1</plasmid>
        <plasmid evidence="5">pMGMM8_3</plasmid>
    </source>
</reference>
<evidence type="ECO:0000313" key="6">
    <source>
        <dbReference type="Proteomes" id="UP001230933"/>
    </source>
</evidence>
<keyword evidence="2" id="KW-0238">DNA-binding</keyword>
<evidence type="ECO:0008006" key="7">
    <source>
        <dbReference type="Google" id="ProtNLM"/>
    </source>
</evidence>
<keyword evidence="5" id="KW-0614">Plasmid</keyword>
<dbReference type="EMBL" id="CP133193">
    <property type="protein sequence ID" value="WMN03210.1"/>
    <property type="molecule type" value="Genomic_DNA"/>
</dbReference>
<name>A0AAX4A0G0_RHOER</name>
<dbReference type="EMBL" id="CP133191">
    <property type="protein sequence ID" value="WMN03165.1"/>
    <property type="molecule type" value="Genomic_DNA"/>
</dbReference>
<accession>A0AAX4A0G0</accession>
<dbReference type="InterPro" id="IPR036390">
    <property type="entry name" value="WH_DNA-bd_sf"/>
</dbReference>
<geneLocation type="plasmid" evidence="5 6">
    <name>pMGMM8_3</name>
</geneLocation>
<geneLocation type="plasmid" evidence="4 6">
    <name>pMGMM8_1</name>
</geneLocation>
<dbReference type="Gene3D" id="1.10.10.10">
    <property type="entry name" value="Winged helix-like DNA-binding domain superfamily/Winged helix DNA-binding domain"/>
    <property type="match status" value="1"/>
</dbReference>
<dbReference type="SUPFAM" id="SSF46785">
    <property type="entry name" value="Winged helix' DNA-binding domain"/>
    <property type="match status" value="1"/>
</dbReference>
<evidence type="ECO:0000256" key="3">
    <source>
        <dbReference type="ARBA" id="ARBA00023163"/>
    </source>
</evidence>
<evidence type="ECO:0000313" key="5">
    <source>
        <dbReference type="EMBL" id="WMN03210.1"/>
    </source>
</evidence>
<dbReference type="InterPro" id="IPR036388">
    <property type="entry name" value="WH-like_DNA-bd_sf"/>
</dbReference>
<dbReference type="GO" id="GO:0003677">
    <property type="term" value="F:DNA binding"/>
    <property type="evidence" value="ECO:0007669"/>
    <property type="project" value="UniProtKB-KW"/>
</dbReference>
<dbReference type="PANTHER" id="PTHR38465:SF2">
    <property type="entry name" value="HTH-TYPE TRANSCRIPTIONAL REGULATOR MMPR5"/>
    <property type="match status" value="1"/>
</dbReference>
<dbReference type="Gene3D" id="1.10.287.160">
    <property type="entry name" value="HR1 repeat"/>
    <property type="match status" value="1"/>
</dbReference>
<evidence type="ECO:0000256" key="2">
    <source>
        <dbReference type="ARBA" id="ARBA00023125"/>
    </source>
</evidence>
<evidence type="ECO:0000313" key="4">
    <source>
        <dbReference type="EMBL" id="WMN03165.1"/>
    </source>
</evidence>
<proteinExistence type="predicted"/>
<protein>
    <recommendedName>
        <fullName evidence="7">MarR family transcriptional regulator</fullName>
    </recommendedName>
</protein>
<dbReference type="Proteomes" id="UP001230933">
    <property type="component" value="Plasmid pMGMM8_3"/>
</dbReference>
<sequence>MSEPHGSGNGDSDDRVSLIEDFGTHIGHAMGWPPMAGRAAGVLMLSVAPMSMAQLQQALDASKGSVSETTRLLMTNGIVERFKEPGSRQFVYRWREDAWLGCLQHQLEQTTELLALADSAEGRGHDQPPAQRARLRTMCEYYTFMVSRLEVLLAEYAAQLDRDLADASHD</sequence>
<evidence type="ECO:0000256" key="1">
    <source>
        <dbReference type="ARBA" id="ARBA00023015"/>
    </source>
</evidence>
<dbReference type="RefSeq" id="WP_308372595.1">
    <property type="nucleotide sequence ID" value="NZ_CP133191.1"/>
</dbReference>
<keyword evidence="1" id="KW-0805">Transcription regulation</keyword>
<dbReference type="PANTHER" id="PTHR38465">
    <property type="entry name" value="HTH-TYPE TRANSCRIPTIONAL REGULATOR MJ1563-RELATED"/>
    <property type="match status" value="1"/>
</dbReference>
<dbReference type="AlphaFoldDB" id="A0AAX4A0G0"/>